<dbReference type="Proteomes" id="UP000009168">
    <property type="component" value="Unassembled WGS sequence"/>
</dbReference>
<keyword evidence="2" id="KW-1185">Reference proteome</keyword>
<organism evidence="1 2">
    <name type="scientific">Tetrahymena thermophila (strain SB210)</name>
    <dbReference type="NCBI Taxonomy" id="312017"/>
    <lineage>
        <taxon>Eukaryota</taxon>
        <taxon>Sar</taxon>
        <taxon>Alveolata</taxon>
        <taxon>Ciliophora</taxon>
        <taxon>Intramacronucleata</taxon>
        <taxon>Oligohymenophorea</taxon>
        <taxon>Hymenostomatida</taxon>
        <taxon>Tetrahymenina</taxon>
        <taxon>Tetrahymenidae</taxon>
        <taxon>Tetrahymena</taxon>
    </lineage>
</organism>
<sequence length="345" mass="40260">MVSLIYISFKIRFLLKFIALIILFIKSLIKEPQALRVYKSQNNQIKFTLQIIQKISLMISEAPILNSKIIVVKDKYPRIYKLNEVSLSPKQSTKQIIKSSSQDLLQSQFVAYTKRKSDFQKNKQKNYLNPHLNQSQNQSYIYTPKISSQQIPLPLLNIQNKLKRYEEDSISSSQIASNVLQHFKLQKKRNSNNISIEDQIFLPRIYNLKDIKKNGQELLSLQQIDNSLLNKKTIFGFQDQSFQDSYCHNITTLQDEQDVEKSMSDKITSTKKDSSRSLINYNNNSNFYFSSNSNSFKNQNNSIMSQLKKDSLVLANYKQQKSMRAKNIAEIDQQLTQLKKYKIHS</sequence>
<dbReference type="InParanoid" id="W7XAN6"/>
<dbReference type="RefSeq" id="XP_012653955.1">
    <property type="nucleotide sequence ID" value="XM_012798501.1"/>
</dbReference>
<dbReference type="GeneID" id="24437473"/>
<reference evidence="2" key="1">
    <citation type="journal article" date="2006" name="PLoS Biol.">
        <title>Macronuclear genome sequence of the ciliate Tetrahymena thermophila, a model eukaryote.</title>
        <authorList>
            <person name="Eisen J.A."/>
            <person name="Coyne R.S."/>
            <person name="Wu M."/>
            <person name="Wu D."/>
            <person name="Thiagarajan M."/>
            <person name="Wortman J.R."/>
            <person name="Badger J.H."/>
            <person name="Ren Q."/>
            <person name="Amedeo P."/>
            <person name="Jones K.M."/>
            <person name="Tallon L.J."/>
            <person name="Delcher A.L."/>
            <person name="Salzberg S.L."/>
            <person name="Silva J.C."/>
            <person name="Haas B.J."/>
            <person name="Majoros W.H."/>
            <person name="Farzad M."/>
            <person name="Carlton J.M."/>
            <person name="Smith R.K. Jr."/>
            <person name="Garg J."/>
            <person name="Pearlman R.E."/>
            <person name="Karrer K.M."/>
            <person name="Sun L."/>
            <person name="Manning G."/>
            <person name="Elde N.C."/>
            <person name="Turkewitz A.P."/>
            <person name="Asai D.J."/>
            <person name="Wilkes D.E."/>
            <person name="Wang Y."/>
            <person name="Cai H."/>
            <person name="Collins K."/>
            <person name="Stewart B.A."/>
            <person name="Lee S.R."/>
            <person name="Wilamowska K."/>
            <person name="Weinberg Z."/>
            <person name="Ruzzo W.L."/>
            <person name="Wloga D."/>
            <person name="Gaertig J."/>
            <person name="Frankel J."/>
            <person name="Tsao C.-C."/>
            <person name="Gorovsky M.A."/>
            <person name="Keeling P.J."/>
            <person name="Waller R.F."/>
            <person name="Patron N.J."/>
            <person name="Cherry J.M."/>
            <person name="Stover N.A."/>
            <person name="Krieger C.J."/>
            <person name="del Toro C."/>
            <person name="Ryder H.F."/>
            <person name="Williamson S.C."/>
            <person name="Barbeau R.A."/>
            <person name="Hamilton E.P."/>
            <person name="Orias E."/>
        </authorList>
    </citation>
    <scope>NUCLEOTIDE SEQUENCE [LARGE SCALE GENOMIC DNA]</scope>
    <source>
        <strain evidence="2">SB210</strain>
    </source>
</reference>
<proteinExistence type="predicted"/>
<dbReference type="AlphaFoldDB" id="W7XAN6"/>
<protein>
    <submittedName>
        <fullName evidence="1">Uncharacterized protein</fullName>
    </submittedName>
</protein>
<evidence type="ECO:0000313" key="2">
    <source>
        <dbReference type="Proteomes" id="UP000009168"/>
    </source>
</evidence>
<name>W7XAN6_TETTS</name>
<accession>W7XAN6</accession>
<dbReference type="EMBL" id="GG662639">
    <property type="protein sequence ID" value="EWS73473.1"/>
    <property type="molecule type" value="Genomic_DNA"/>
</dbReference>
<gene>
    <name evidence="1" type="ORF">TTHERM_000138409</name>
</gene>
<dbReference type="KEGG" id="tet:TTHERM_000138409"/>
<evidence type="ECO:0000313" key="1">
    <source>
        <dbReference type="EMBL" id="EWS73473.1"/>
    </source>
</evidence>